<comment type="caution">
    <text evidence="2">The sequence shown here is derived from an EMBL/GenBank/DDBJ whole genome shotgun (WGS) entry which is preliminary data.</text>
</comment>
<dbReference type="Proteomes" id="UP000521379">
    <property type="component" value="Unassembled WGS sequence"/>
</dbReference>
<organism evidence="2 3">
    <name type="scientific">Kocuria subflava</name>
    <dbReference type="NCBI Taxonomy" id="1736139"/>
    <lineage>
        <taxon>Bacteria</taxon>
        <taxon>Bacillati</taxon>
        <taxon>Actinomycetota</taxon>
        <taxon>Actinomycetes</taxon>
        <taxon>Micrococcales</taxon>
        <taxon>Micrococcaceae</taxon>
        <taxon>Kocuria</taxon>
    </lineage>
</organism>
<evidence type="ECO:0000259" key="1">
    <source>
        <dbReference type="Pfam" id="PF19040"/>
    </source>
</evidence>
<dbReference type="InterPro" id="IPR043968">
    <property type="entry name" value="SGNH"/>
</dbReference>
<keyword evidence="3" id="KW-1185">Reference proteome</keyword>
<dbReference type="GO" id="GO:0016746">
    <property type="term" value="F:acyltransferase activity"/>
    <property type="evidence" value="ECO:0007669"/>
    <property type="project" value="UniProtKB-KW"/>
</dbReference>
<feature type="non-terminal residue" evidence="2">
    <location>
        <position position="174"/>
    </location>
</feature>
<sequence length="174" mass="19174">IEKPPKKWRWPEATKPRLVGAVILCLIIGLTPALAWQQAMNRQVETAPSGPNTDNPGAYSLAADYQPTGNDDAPTIPLPQQLEAQAPNRGPACPAEWNIPAEAQGLCTNATPDVENPEQTLLLIGNSHAEHWLDAIRPLAEANNWRIVTYINPGCYFTTEEDQRFDNCRPWLAA</sequence>
<dbReference type="RefSeq" id="WP_280842336.1">
    <property type="nucleotide sequence ID" value="NZ_JAAVUN010000241.1"/>
</dbReference>
<proteinExistence type="predicted"/>
<accession>A0A846TVT6</accession>
<gene>
    <name evidence="2" type="ORF">GTW58_13960</name>
</gene>
<reference evidence="2 3" key="1">
    <citation type="submission" date="2020-02" db="EMBL/GenBank/DDBJ databases">
        <authorList>
            <person name="Sun Q."/>
        </authorList>
    </citation>
    <scope>NUCLEOTIDE SEQUENCE [LARGE SCALE GENOMIC DNA]</scope>
    <source>
        <strain evidence="2 3">YIM 13062</strain>
    </source>
</reference>
<dbReference type="Pfam" id="PF19040">
    <property type="entry name" value="SGNH"/>
    <property type="match status" value="1"/>
</dbReference>
<feature type="domain" description="SGNH" evidence="1">
    <location>
        <begin position="105"/>
        <end position="171"/>
    </location>
</feature>
<evidence type="ECO:0000313" key="3">
    <source>
        <dbReference type="Proteomes" id="UP000521379"/>
    </source>
</evidence>
<name>A0A846TVT6_9MICC</name>
<protein>
    <submittedName>
        <fullName evidence="2">Acyltransferase</fullName>
    </submittedName>
</protein>
<feature type="non-terminal residue" evidence="2">
    <location>
        <position position="1"/>
    </location>
</feature>
<evidence type="ECO:0000313" key="2">
    <source>
        <dbReference type="EMBL" id="NKE10999.1"/>
    </source>
</evidence>
<keyword evidence="2" id="KW-0808">Transferase</keyword>
<dbReference type="EMBL" id="JAAVUN010000241">
    <property type="protein sequence ID" value="NKE10999.1"/>
    <property type="molecule type" value="Genomic_DNA"/>
</dbReference>
<keyword evidence="2" id="KW-0012">Acyltransferase</keyword>
<dbReference type="AlphaFoldDB" id="A0A846TVT6"/>